<reference evidence="2 3" key="1">
    <citation type="submission" date="2010-05" db="EMBL/GenBank/DDBJ databases">
        <title>The Genome Sequence of Thecamonas trahens ATCC 50062.</title>
        <authorList>
            <consortium name="The Broad Institute Genome Sequencing Platform"/>
            <person name="Russ C."/>
            <person name="Cuomo C."/>
            <person name="Shea T."/>
            <person name="Young S.K."/>
            <person name="Zeng Q."/>
            <person name="Koehrsen M."/>
            <person name="Haas B."/>
            <person name="Borodovsky M."/>
            <person name="Guigo R."/>
            <person name="Alvarado L."/>
            <person name="Berlin A."/>
            <person name="Bochicchio J."/>
            <person name="Borenstein D."/>
            <person name="Chapman S."/>
            <person name="Chen Z."/>
            <person name="Freedman E."/>
            <person name="Gellesch M."/>
            <person name="Goldberg J."/>
            <person name="Griggs A."/>
            <person name="Gujja S."/>
            <person name="Heilman E."/>
            <person name="Heiman D."/>
            <person name="Hepburn T."/>
            <person name="Howarth C."/>
            <person name="Jen D."/>
            <person name="Larson L."/>
            <person name="Mehta T."/>
            <person name="Park D."/>
            <person name="Pearson M."/>
            <person name="Roberts A."/>
            <person name="Saif S."/>
            <person name="Shenoy N."/>
            <person name="Sisk P."/>
            <person name="Stolte C."/>
            <person name="Sykes S."/>
            <person name="Thomson T."/>
            <person name="Walk T."/>
            <person name="White J."/>
            <person name="Yandava C."/>
            <person name="Burger G."/>
            <person name="Gray M.W."/>
            <person name="Holland P.W.H."/>
            <person name="King N."/>
            <person name="Lang F.B.F."/>
            <person name="Roger A.J."/>
            <person name="Ruiz-Trillo I."/>
            <person name="Lander E."/>
            <person name="Nusbaum C."/>
        </authorList>
    </citation>
    <scope>NUCLEOTIDE SEQUENCE [LARGE SCALE GENOMIC DNA]</scope>
    <source>
        <strain evidence="2 3">ATCC 50062</strain>
    </source>
</reference>
<feature type="transmembrane region" description="Helical" evidence="1">
    <location>
        <begin position="170"/>
        <end position="192"/>
    </location>
</feature>
<dbReference type="AlphaFoldDB" id="A0A0L0DUG0"/>
<feature type="transmembrane region" description="Helical" evidence="1">
    <location>
        <begin position="125"/>
        <end position="150"/>
    </location>
</feature>
<accession>A0A0L0DUG0</accession>
<gene>
    <name evidence="2" type="ORF">AMSG_01988</name>
</gene>
<keyword evidence="3" id="KW-1185">Reference proteome</keyword>
<organism evidence="2 3">
    <name type="scientific">Thecamonas trahens ATCC 50062</name>
    <dbReference type="NCBI Taxonomy" id="461836"/>
    <lineage>
        <taxon>Eukaryota</taxon>
        <taxon>Apusozoa</taxon>
        <taxon>Apusomonadida</taxon>
        <taxon>Apusomonadidae</taxon>
        <taxon>Thecamonas</taxon>
    </lineage>
</organism>
<keyword evidence="1" id="KW-0472">Membrane</keyword>
<protein>
    <submittedName>
        <fullName evidence="2">Uncharacterized protein</fullName>
    </submittedName>
</protein>
<dbReference type="Proteomes" id="UP000054408">
    <property type="component" value="Unassembled WGS sequence"/>
</dbReference>
<proteinExistence type="predicted"/>
<dbReference type="GeneID" id="25561701"/>
<sequence length="202" mass="21344">MNLNPKLLALTGCLAGAILLSIIAMATLGWAEYKDSDVHFEYGLSKYCQDTAKIGGSKSCDKYEKKTYLQNGKEVTNPFKTGGSATLAFMIMALLGGVAAAALAGLMIVDIAIPGLTPALRALALLAGSGFAAATGTMAWILYAGIVYGSESYKQKINLGSKEVSLHASYSYFFCFIAGMLYIASTGLAFLVKQSADAYREI</sequence>
<keyword evidence="1" id="KW-0812">Transmembrane</keyword>
<dbReference type="RefSeq" id="XP_013761021.1">
    <property type="nucleotide sequence ID" value="XM_013905567.1"/>
</dbReference>
<dbReference type="EMBL" id="GL349440">
    <property type="protein sequence ID" value="KNC55974.1"/>
    <property type="molecule type" value="Genomic_DNA"/>
</dbReference>
<name>A0A0L0DUG0_THETB</name>
<evidence type="ECO:0000256" key="1">
    <source>
        <dbReference type="SAM" id="Phobius"/>
    </source>
</evidence>
<keyword evidence="1" id="KW-1133">Transmembrane helix</keyword>
<evidence type="ECO:0000313" key="2">
    <source>
        <dbReference type="EMBL" id="KNC55974.1"/>
    </source>
</evidence>
<evidence type="ECO:0000313" key="3">
    <source>
        <dbReference type="Proteomes" id="UP000054408"/>
    </source>
</evidence>
<dbReference type="Gene3D" id="1.20.140.150">
    <property type="match status" value="1"/>
</dbReference>
<feature type="transmembrane region" description="Helical" evidence="1">
    <location>
        <begin position="87"/>
        <end position="113"/>
    </location>
</feature>